<feature type="region of interest" description="Disordered" evidence="2">
    <location>
        <begin position="28"/>
        <end position="111"/>
    </location>
</feature>
<organism evidence="4 5">
    <name type="scientific">Marasmiellus scandens</name>
    <dbReference type="NCBI Taxonomy" id="2682957"/>
    <lineage>
        <taxon>Eukaryota</taxon>
        <taxon>Fungi</taxon>
        <taxon>Dikarya</taxon>
        <taxon>Basidiomycota</taxon>
        <taxon>Agaricomycotina</taxon>
        <taxon>Agaricomycetes</taxon>
        <taxon>Agaricomycetidae</taxon>
        <taxon>Agaricales</taxon>
        <taxon>Marasmiineae</taxon>
        <taxon>Omphalotaceae</taxon>
        <taxon>Marasmiellus</taxon>
    </lineage>
</organism>
<feature type="region of interest" description="Disordered" evidence="2">
    <location>
        <begin position="147"/>
        <end position="224"/>
    </location>
</feature>
<keyword evidence="1" id="KW-0479">Metal-binding</keyword>
<feature type="compositionally biased region" description="Basic and acidic residues" evidence="2">
    <location>
        <begin position="185"/>
        <end position="198"/>
    </location>
</feature>
<evidence type="ECO:0000313" key="4">
    <source>
        <dbReference type="EMBL" id="KAK7468634.1"/>
    </source>
</evidence>
<keyword evidence="1" id="KW-0863">Zinc-finger</keyword>
<dbReference type="InterPro" id="IPR013083">
    <property type="entry name" value="Znf_RING/FYVE/PHD"/>
</dbReference>
<feature type="compositionally biased region" description="Basic and acidic residues" evidence="2">
    <location>
        <begin position="168"/>
        <end position="178"/>
    </location>
</feature>
<dbReference type="Proteomes" id="UP001498398">
    <property type="component" value="Unassembled WGS sequence"/>
</dbReference>
<evidence type="ECO:0000256" key="1">
    <source>
        <dbReference type="PROSITE-ProRule" id="PRU00175"/>
    </source>
</evidence>
<dbReference type="Pfam" id="PF13923">
    <property type="entry name" value="zf-C3HC4_2"/>
    <property type="match status" value="1"/>
</dbReference>
<name>A0ABR1K200_9AGAR</name>
<gene>
    <name evidence="4" type="ORF">VKT23_003139</name>
</gene>
<proteinExistence type="predicted"/>
<dbReference type="Gene3D" id="3.30.40.10">
    <property type="entry name" value="Zinc/RING finger domain, C3HC4 (zinc finger)"/>
    <property type="match status" value="1"/>
</dbReference>
<evidence type="ECO:0000313" key="5">
    <source>
        <dbReference type="Proteomes" id="UP001498398"/>
    </source>
</evidence>
<feature type="compositionally biased region" description="Low complexity" evidence="2">
    <location>
        <begin position="147"/>
        <end position="162"/>
    </location>
</feature>
<dbReference type="SMART" id="SM00184">
    <property type="entry name" value="RING"/>
    <property type="match status" value="1"/>
</dbReference>
<feature type="compositionally biased region" description="Basic and acidic residues" evidence="2">
    <location>
        <begin position="215"/>
        <end position="224"/>
    </location>
</feature>
<accession>A0ABR1K200</accession>
<reference evidence="4 5" key="1">
    <citation type="submission" date="2024-01" db="EMBL/GenBank/DDBJ databases">
        <title>A draft genome for the cacao thread blight pathogen Marasmiellus scandens.</title>
        <authorList>
            <person name="Baruah I.K."/>
            <person name="Leung J."/>
            <person name="Bukari Y."/>
            <person name="Amoako-Attah I."/>
            <person name="Meinhardt L.W."/>
            <person name="Bailey B.A."/>
            <person name="Cohen S.P."/>
        </authorList>
    </citation>
    <scope>NUCLEOTIDE SEQUENCE [LARGE SCALE GENOMIC DNA]</scope>
    <source>
        <strain evidence="4 5">GH-19</strain>
    </source>
</reference>
<feature type="compositionally biased region" description="Polar residues" evidence="2">
    <location>
        <begin position="77"/>
        <end position="88"/>
    </location>
</feature>
<evidence type="ECO:0000259" key="3">
    <source>
        <dbReference type="PROSITE" id="PS50089"/>
    </source>
</evidence>
<keyword evidence="1" id="KW-0862">Zinc</keyword>
<keyword evidence="5" id="KW-1185">Reference proteome</keyword>
<sequence>MASYEDDFDRMEDDVDYGAIGEEEWVALNTQPSQILSTSTSHSSTRIPRDSSQQPESNVPERAATPYPDSRPLQPQEFIQGSSTSRTAITEPANTVRRRPSSSSSAYFSDDDADFDASFLEQLNHAEREAIGTLTSPAHVAQAISTLNNSPNLSTPSNPTRSRSPHHLHLDSPNHSKSDSLPAPEEAKSRVSFKRDRSYSPSEPDDDFPNKKGNRKSDSDSDTERLLDNLNDEMSCPVCFELMVGAQLINPCGHGLCGLCGYTWITLKKQTACPVCRTRCCHFKPLVPNIMVDNIIEKYIEILVKRGDKSWDVGGANRREWDERVDQWRKNVNFTRGPQKRVQSAQPADPDILFGTHVHVVQNSRSVFDFFHRPMNVG</sequence>
<evidence type="ECO:0000256" key="2">
    <source>
        <dbReference type="SAM" id="MobiDB-lite"/>
    </source>
</evidence>
<comment type="caution">
    <text evidence="4">The sequence shown here is derived from an EMBL/GenBank/DDBJ whole genome shotgun (WGS) entry which is preliminary data.</text>
</comment>
<dbReference type="PROSITE" id="PS50089">
    <property type="entry name" value="ZF_RING_2"/>
    <property type="match status" value="1"/>
</dbReference>
<dbReference type="InterPro" id="IPR001841">
    <property type="entry name" value="Znf_RING"/>
</dbReference>
<feature type="domain" description="RING-type" evidence="3">
    <location>
        <begin position="236"/>
        <end position="277"/>
    </location>
</feature>
<dbReference type="EMBL" id="JBANRG010000003">
    <property type="protein sequence ID" value="KAK7468634.1"/>
    <property type="molecule type" value="Genomic_DNA"/>
</dbReference>
<protein>
    <recommendedName>
        <fullName evidence="3">RING-type domain-containing protein</fullName>
    </recommendedName>
</protein>
<dbReference type="SUPFAM" id="SSF57850">
    <property type="entry name" value="RING/U-box"/>
    <property type="match status" value="1"/>
</dbReference>